<evidence type="ECO:0008006" key="4">
    <source>
        <dbReference type="Google" id="ProtNLM"/>
    </source>
</evidence>
<dbReference type="RefSeq" id="WP_398276921.1">
    <property type="nucleotide sequence ID" value="NZ_JBITLV010000002.1"/>
</dbReference>
<evidence type="ECO:0000313" key="2">
    <source>
        <dbReference type="EMBL" id="MFI7586687.1"/>
    </source>
</evidence>
<name>A0ABW8AKZ8_9ACTN</name>
<feature type="transmembrane region" description="Helical" evidence="1">
    <location>
        <begin position="22"/>
        <end position="44"/>
    </location>
</feature>
<dbReference type="EMBL" id="JBITLV010000002">
    <property type="protein sequence ID" value="MFI7586687.1"/>
    <property type="molecule type" value="Genomic_DNA"/>
</dbReference>
<feature type="transmembrane region" description="Helical" evidence="1">
    <location>
        <begin position="50"/>
        <end position="70"/>
    </location>
</feature>
<reference evidence="2 3" key="1">
    <citation type="submission" date="2024-10" db="EMBL/GenBank/DDBJ databases">
        <title>The Natural Products Discovery Center: Release of the First 8490 Sequenced Strains for Exploring Actinobacteria Biosynthetic Diversity.</title>
        <authorList>
            <person name="Kalkreuter E."/>
            <person name="Kautsar S.A."/>
            <person name="Yang D."/>
            <person name="Bader C.D."/>
            <person name="Teijaro C.N."/>
            <person name="Fluegel L."/>
            <person name="Davis C.M."/>
            <person name="Simpson J.R."/>
            <person name="Lauterbach L."/>
            <person name="Steele A.D."/>
            <person name="Gui C."/>
            <person name="Meng S."/>
            <person name="Li G."/>
            <person name="Viehrig K."/>
            <person name="Ye F."/>
            <person name="Su P."/>
            <person name="Kiefer A.F."/>
            <person name="Nichols A."/>
            <person name="Cepeda A.J."/>
            <person name="Yan W."/>
            <person name="Fan B."/>
            <person name="Jiang Y."/>
            <person name="Adhikari A."/>
            <person name="Zheng C.-J."/>
            <person name="Schuster L."/>
            <person name="Cowan T.M."/>
            <person name="Smanski M.J."/>
            <person name="Chevrette M.G."/>
            <person name="De Carvalho L.P.S."/>
            <person name="Shen B."/>
        </authorList>
    </citation>
    <scope>NUCLEOTIDE SEQUENCE [LARGE SCALE GENOMIC DNA]</scope>
    <source>
        <strain evidence="2 3">NPDC049639</strain>
    </source>
</reference>
<gene>
    <name evidence="2" type="ORF">ACIB24_06380</name>
</gene>
<keyword evidence="1" id="KW-0812">Transmembrane</keyword>
<comment type="caution">
    <text evidence="2">The sequence shown here is derived from an EMBL/GenBank/DDBJ whole genome shotgun (WGS) entry which is preliminary data.</text>
</comment>
<accession>A0ABW8AKZ8</accession>
<dbReference type="Proteomes" id="UP001612915">
    <property type="component" value="Unassembled WGS sequence"/>
</dbReference>
<keyword evidence="1" id="KW-0472">Membrane</keyword>
<proteinExistence type="predicted"/>
<keyword evidence="1" id="KW-1133">Transmembrane helix</keyword>
<sequence>MPEPEAGVPAGDAAVSVALRRVVAALVVLEALLLLAGVVALALSADSANVVVMIVVGLALAGGLAAAAVGALQGRRWARGPILTWQLVQGGIALSVVFSPTWWVGVPLLAISVVTAVLVAGGRVIAREPGL</sequence>
<evidence type="ECO:0000256" key="1">
    <source>
        <dbReference type="SAM" id="Phobius"/>
    </source>
</evidence>
<feature type="transmembrane region" description="Helical" evidence="1">
    <location>
        <begin position="108"/>
        <end position="126"/>
    </location>
</feature>
<protein>
    <recommendedName>
        <fullName evidence="4">Integral membrane protein</fullName>
    </recommendedName>
</protein>
<evidence type="ECO:0000313" key="3">
    <source>
        <dbReference type="Proteomes" id="UP001612915"/>
    </source>
</evidence>
<organism evidence="2 3">
    <name type="scientific">Spongisporangium articulatum</name>
    <dbReference type="NCBI Taxonomy" id="3362603"/>
    <lineage>
        <taxon>Bacteria</taxon>
        <taxon>Bacillati</taxon>
        <taxon>Actinomycetota</taxon>
        <taxon>Actinomycetes</taxon>
        <taxon>Kineosporiales</taxon>
        <taxon>Kineosporiaceae</taxon>
        <taxon>Spongisporangium</taxon>
    </lineage>
</organism>
<keyword evidence="3" id="KW-1185">Reference proteome</keyword>